<protein>
    <submittedName>
        <fullName evidence="2">Uncharacterized protein</fullName>
    </submittedName>
</protein>
<comment type="caution">
    <text evidence="2">The sequence shown here is derived from an EMBL/GenBank/DDBJ whole genome shotgun (WGS) entry which is preliminary data.</text>
</comment>
<sequence>MGSDLEDSTAGRELGEKNRTRDIYSATRSSNYPTTFDPHRTSLGAFVTCYLQILEMRSCVTLLNMIGVKQSNGAFMDVDAFSLSGGSLTYAAHIFNAELASSADYLTENGIEISSRDKYKTMDLCSRDGLSSDKLLGKLILTGLLTKFVRESIDGKTLDNCLFDIRKYNFDNKPKDKKSIFATSKLKLKVTSCTPRLLAILAARKDIMYNGNYDCWRPSNIPIRNKQLTRPMPPVNADANFNLDVLDQIENHQVLLEVNGKKKYALLARIGGQPLLVRKSLYSLKMVGSVSPQGIQFLPKSRIKLSHPELKPIKELKWRNSLIRCASHHIRAISV</sequence>
<evidence type="ECO:0000256" key="1">
    <source>
        <dbReference type="SAM" id="MobiDB-lite"/>
    </source>
</evidence>
<gene>
    <name evidence="2" type="ORF">GcM1_162006</name>
</gene>
<evidence type="ECO:0000313" key="2">
    <source>
        <dbReference type="EMBL" id="RKF83181.1"/>
    </source>
</evidence>
<proteinExistence type="predicted"/>
<organism evidence="2 3">
    <name type="scientific">Golovinomyces cichoracearum</name>
    <dbReference type="NCBI Taxonomy" id="62708"/>
    <lineage>
        <taxon>Eukaryota</taxon>
        <taxon>Fungi</taxon>
        <taxon>Dikarya</taxon>
        <taxon>Ascomycota</taxon>
        <taxon>Pezizomycotina</taxon>
        <taxon>Leotiomycetes</taxon>
        <taxon>Erysiphales</taxon>
        <taxon>Erysiphaceae</taxon>
        <taxon>Golovinomyces</taxon>
    </lineage>
</organism>
<name>A0A420J8T1_9PEZI</name>
<evidence type="ECO:0000313" key="3">
    <source>
        <dbReference type="Proteomes" id="UP000285326"/>
    </source>
</evidence>
<reference evidence="2 3" key="1">
    <citation type="journal article" date="2018" name="BMC Genomics">
        <title>Comparative genome analyses reveal sequence features reflecting distinct modes of host-adaptation between dicot and monocot powdery mildew.</title>
        <authorList>
            <person name="Wu Y."/>
            <person name="Ma X."/>
            <person name="Pan Z."/>
            <person name="Kale S.D."/>
            <person name="Song Y."/>
            <person name="King H."/>
            <person name="Zhang Q."/>
            <person name="Presley C."/>
            <person name="Deng X."/>
            <person name="Wei C.I."/>
            <person name="Xiao S."/>
        </authorList>
    </citation>
    <scope>NUCLEOTIDE SEQUENCE [LARGE SCALE GENOMIC DNA]</scope>
    <source>
        <strain evidence="2">UMSG1</strain>
    </source>
</reference>
<dbReference type="EMBL" id="MCBS01016239">
    <property type="protein sequence ID" value="RKF83181.1"/>
    <property type="molecule type" value="Genomic_DNA"/>
</dbReference>
<feature type="region of interest" description="Disordered" evidence="1">
    <location>
        <begin position="1"/>
        <end position="22"/>
    </location>
</feature>
<accession>A0A420J8T1</accession>
<dbReference type="Proteomes" id="UP000285326">
    <property type="component" value="Unassembled WGS sequence"/>
</dbReference>
<feature type="compositionally biased region" description="Basic and acidic residues" evidence="1">
    <location>
        <begin position="9"/>
        <end position="22"/>
    </location>
</feature>
<dbReference type="AlphaFoldDB" id="A0A420J8T1"/>